<dbReference type="AlphaFoldDB" id="A0AAX6HHZ3"/>
<evidence type="ECO:0000256" key="1">
    <source>
        <dbReference type="SAM" id="MobiDB-lite"/>
    </source>
</evidence>
<organism evidence="2 3">
    <name type="scientific">Iris pallida</name>
    <name type="common">Sweet iris</name>
    <dbReference type="NCBI Taxonomy" id="29817"/>
    <lineage>
        <taxon>Eukaryota</taxon>
        <taxon>Viridiplantae</taxon>
        <taxon>Streptophyta</taxon>
        <taxon>Embryophyta</taxon>
        <taxon>Tracheophyta</taxon>
        <taxon>Spermatophyta</taxon>
        <taxon>Magnoliopsida</taxon>
        <taxon>Liliopsida</taxon>
        <taxon>Asparagales</taxon>
        <taxon>Iridaceae</taxon>
        <taxon>Iridoideae</taxon>
        <taxon>Irideae</taxon>
        <taxon>Iris</taxon>
    </lineage>
</organism>
<protein>
    <submittedName>
        <fullName evidence="2">Pollen-specific leucine-rich repeat extensin-like protein 4</fullName>
    </submittedName>
</protein>
<accession>A0AAX6HHZ3</accession>
<proteinExistence type="predicted"/>
<evidence type="ECO:0000313" key="3">
    <source>
        <dbReference type="Proteomes" id="UP001140949"/>
    </source>
</evidence>
<reference evidence="2" key="2">
    <citation type="submission" date="2023-04" db="EMBL/GenBank/DDBJ databases">
        <authorList>
            <person name="Bruccoleri R.E."/>
            <person name="Oakeley E.J."/>
            <person name="Faust A.-M."/>
            <person name="Dessus-Babus S."/>
            <person name="Altorfer M."/>
            <person name="Burckhardt D."/>
            <person name="Oertli M."/>
            <person name="Naumann U."/>
            <person name="Petersen F."/>
            <person name="Wong J."/>
        </authorList>
    </citation>
    <scope>NUCLEOTIDE SEQUENCE</scope>
    <source>
        <strain evidence="2">GSM-AAB239-AS_SAM_17_03QT</strain>
        <tissue evidence="2">Leaf</tissue>
    </source>
</reference>
<dbReference type="Proteomes" id="UP001140949">
    <property type="component" value="Unassembled WGS sequence"/>
</dbReference>
<feature type="compositionally biased region" description="Pro residues" evidence="1">
    <location>
        <begin position="1"/>
        <end position="10"/>
    </location>
</feature>
<gene>
    <name evidence="2" type="ORF">M6B38_117920</name>
</gene>
<keyword evidence="3" id="KW-1185">Reference proteome</keyword>
<dbReference type="EMBL" id="JANAVB010009200">
    <property type="protein sequence ID" value="KAJ6840656.1"/>
    <property type="molecule type" value="Genomic_DNA"/>
</dbReference>
<name>A0AAX6HHZ3_IRIPA</name>
<reference evidence="2" key="1">
    <citation type="journal article" date="2023" name="GigaByte">
        <title>Genome assembly of the bearded iris, Iris pallida Lam.</title>
        <authorList>
            <person name="Bruccoleri R.E."/>
            <person name="Oakeley E.J."/>
            <person name="Faust A.M.E."/>
            <person name="Altorfer M."/>
            <person name="Dessus-Babus S."/>
            <person name="Burckhardt D."/>
            <person name="Oertli M."/>
            <person name="Naumann U."/>
            <person name="Petersen F."/>
            <person name="Wong J."/>
        </authorList>
    </citation>
    <scope>NUCLEOTIDE SEQUENCE</scope>
    <source>
        <strain evidence="2">GSM-AAB239-AS_SAM_17_03QT</strain>
    </source>
</reference>
<evidence type="ECO:0000313" key="2">
    <source>
        <dbReference type="EMBL" id="KAJ6840656.1"/>
    </source>
</evidence>
<feature type="region of interest" description="Disordered" evidence="1">
    <location>
        <begin position="1"/>
        <end position="20"/>
    </location>
</feature>
<comment type="caution">
    <text evidence="2">The sequence shown here is derived from an EMBL/GenBank/DDBJ whole genome shotgun (WGS) entry which is preliminary data.</text>
</comment>
<sequence>MTRTPPPLRRPPTRSGRGCILGSVGSVRLLRRASSRRSRSYRIVGIAVVRVITAYPGPPRATLSSGRPIRMRMRPWCLPIMEQD</sequence>